<feature type="domain" description="N-(5'phosphoribosyl) anthranilate isomerase (PRAI)" evidence="10">
    <location>
        <begin position="7"/>
        <end position="210"/>
    </location>
</feature>
<evidence type="ECO:0000313" key="12">
    <source>
        <dbReference type="Proteomes" id="UP000582837"/>
    </source>
</evidence>
<reference evidence="11 12" key="1">
    <citation type="submission" date="2020-08" db="EMBL/GenBank/DDBJ databases">
        <title>Genomic Encyclopedia of Type Strains, Phase IV (KMG-IV): sequencing the most valuable type-strain genomes for metagenomic binning, comparative biology and taxonomic classification.</title>
        <authorList>
            <person name="Goeker M."/>
        </authorList>
    </citation>
    <scope>NUCLEOTIDE SEQUENCE [LARGE SCALE GENOMIC DNA]</scope>
    <source>
        <strain evidence="11 12">DSM 29007</strain>
    </source>
</reference>
<dbReference type="EC" id="5.3.1.24" evidence="3 9"/>
<dbReference type="PANTHER" id="PTHR42894:SF1">
    <property type="entry name" value="N-(5'-PHOSPHORIBOSYL)ANTHRANILATE ISOMERASE"/>
    <property type="match status" value="1"/>
</dbReference>
<dbReference type="EMBL" id="JACHIA010000022">
    <property type="protein sequence ID" value="MBB6073213.1"/>
    <property type="molecule type" value="Genomic_DNA"/>
</dbReference>
<dbReference type="HAMAP" id="MF_00135">
    <property type="entry name" value="PRAI"/>
    <property type="match status" value="1"/>
</dbReference>
<dbReference type="SUPFAM" id="SSF51366">
    <property type="entry name" value="Ribulose-phoshate binding barrel"/>
    <property type="match status" value="1"/>
</dbReference>
<dbReference type="RefSeq" id="WP_170038674.1">
    <property type="nucleotide sequence ID" value="NZ_JABDTL010000002.1"/>
</dbReference>
<dbReference type="GO" id="GO:0000162">
    <property type="term" value="P:L-tryptophan biosynthetic process"/>
    <property type="evidence" value="ECO:0007669"/>
    <property type="project" value="UniProtKB-UniRule"/>
</dbReference>
<keyword evidence="8 9" id="KW-0413">Isomerase</keyword>
<dbReference type="Pfam" id="PF00697">
    <property type="entry name" value="PRAI"/>
    <property type="match status" value="1"/>
</dbReference>
<dbReference type="Proteomes" id="UP000582837">
    <property type="component" value="Unassembled WGS sequence"/>
</dbReference>
<comment type="pathway">
    <text evidence="2 9">Amino-acid biosynthesis; L-tryptophan biosynthesis; L-tryptophan from chorismate: step 3/5.</text>
</comment>
<evidence type="ECO:0000256" key="2">
    <source>
        <dbReference type="ARBA" id="ARBA00004664"/>
    </source>
</evidence>
<evidence type="ECO:0000256" key="4">
    <source>
        <dbReference type="ARBA" id="ARBA00022272"/>
    </source>
</evidence>
<evidence type="ECO:0000256" key="7">
    <source>
        <dbReference type="ARBA" id="ARBA00023141"/>
    </source>
</evidence>
<evidence type="ECO:0000256" key="3">
    <source>
        <dbReference type="ARBA" id="ARBA00012572"/>
    </source>
</evidence>
<gene>
    <name evidence="9" type="primary">trpF</name>
    <name evidence="11" type="ORF">HNQ61_004880</name>
</gene>
<sequence length="216" mass="22164">MTWPPAVKVCGLMRPEDALAAAEAGADYLGVILAPGGKRTVTAERANVILGGLRPRRVGVFVDADEAELRAAGQAAGLHVLQLHGDEPPALADRMRAAGYEVWKAVRVREAGDVLAAAERYAGSADALLLDGYSAAAHGGTGTVFPWEAVAAIRGGLPAGLRIIAAGGLRPDNVATAARLLRPDAVDVSSGVEREPGLKDAGAVRAFVQAVHSLSP</sequence>
<evidence type="ECO:0000256" key="9">
    <source>
        <dbReference type="HAMAP-Rule" id="MF_00135"/>
    </source>
</evidence>
<dbReference type="CDD" id="cd00405">
    <property type="entry name" value="PRAI"/>
    <property type="match status" value="1"/>
</dbReference>
<accession>A0A841H5H2</accession>
<name>A0A841H5H2_9BACT</name>
<evidence type="ECO:0000256" key="8">
    <source>
        <dbReference type="ARBA" id="ARBA00023235"/>
    </source>
</evidence>
<proteinExistence type="inferred from homology"/>
<dbReference type="InterPro" id="IPR001240">
    <property type="entry name" value="PRAI_dom"/>
</dbReference>
<protein>
    <recommendedName>
        <fullName evidence="4 9">N-(5'-phosphoribosyl)anthranilate isomerase</fullName>
        <shortName evidence="9">PRAI</shortName>
        <ecNumber evidence="3 9">5.3.1.24</ecNumber>
    </recommendedName>
</protein>
<keyword evidence="6 9" id="KW-0822">Tryptophan biosynthesis</keyword>
<keyword evidence="12" id="KW-1185">Reference proteome</keyword>
<evidence type="ECO:0000256" key="5">
    <source>
        <dbReference type="ARBA" id="ARBA00022605"/>
    </source>
</evidence>
<evidence type="ECO:0000313" key="11">
    <source>
        <dbReference type="EMBL" id="MBB6073213.1"/>
    </source>
</evidence>
<keyword evidence="5 9" id="KW-0028">Amino-acid biosynthesis</keyword>
<comment type="catalytic activity">
    <reaction evidence="1 9">
        <text>N-(5-phospho-beta-D-ribosyl)anthranilate = 1-(2-carboxyphenylamino)-1-deoxy-D-ribulose 5-phosphate</text>
        <dbReference type="Rhea" id="RHEA:21540"/>
        <dbReference type="ChEBI" id="CHEBI:18277"/>
        <dbReference type="ChEBI" id="CHEBI:58613"/>
        <dbReference type="EC" id="5.3.1.24"/>
    </reaction>
</comment>
<comment type="similarity">
    <text evidence="9">Belongs to the TrpF family.</text>
</comment>
<dbReference type="GO" id="GO:0004640">
    <property type="term" value="F:phosphoribosylanthranilate isomerase activity"/>
    <property type="evidence" value="ECO:0007669"/>
    <property type="project" value="UniProtKB-UniRule"/>
</dbReference>
<dbReference type="InterPro" id="IPR011060">
    <property type="entry name" value="RibuloseP-bd_barrel"/>
</dbReference>
<keyword evidence="7 9" id="KW-0057">Aromatic amino acid biosynthesis</keyword>
<comment type="caution">
    <text evidence="11">The sequence shown here is derived from an EMBL/GenBank/DDBJ whole genome shotgun (WGS) entry which is preliminary data.</text>
</comment>
<dbReference type="InterPro" id="IPR044643">
    <property type="entry name" value="TrpF_fam"/>
</dbReference>
<evidence type="ECO:0000259" key="10">
    <source>
        <dbReference type="Pfam" id="PF00697"/>
    </source>
</evidence>
<dbReference type="UniPathway" id="UPA00035">
    <property type="reaction ID" value="UER00042"/>
</dbReference>
<dbReference type="AlphaFoldDB" id="A0A841H5H2"/>
<evidence type="ECO:0000256" key="6">
    <source>
        <dbReference type="ARBA" id="ARBA00022822"/>
    </source>
</evidence>
<dbReference type="PANTHER" id="PTHR42894">
    <property type="entry name" value="N-(5'-PHOSPHORIBOSYL)ANTHRANILATE ISOMERASE"/>
    <property type="match status" value="1"/>
</dbReference>
<evidence type="ECO:0000256" key="1">
    <source>
        <dbReference type="ARBA" id="ARBA00001164"/>
    </source>
</evidence>
<dbReference type="Gene3D" id="3.20.20.70">
    <property type="entry name" value="Aldolase class I"/>
    <property type="match status" value="1"/>
</dbReference>
<organism evidence="11 12">
    <name type="scientific">Longimicrobium terrae</name>
    <dbReference type="NCBI Taxonomy" id="1639882"/>
    <lineage>
        <taxon>Bacteria</taxon>
        <taxon>Pseudomonadati</taxon>
        <taxon>Gemmatimonadota</taxon>
        <taxon>Longimicrobiia</taxon>
        <taxon>Longimicrobiales</taxon>
        <taxon>Longimicrobiaceae</taxon>
        <taxon>Longimicrobium</taxon>
    </lineage>
</organism>
<dbReference type="InterPro" id="IPR013785">
    <property type="entry name" value="Aldolase_TIM"/>
</dbReference>